<dbReference type="VEuPathDB" id="PlasmoDB:PVP01_1347400"/>
<sequence length="563" mass="65754">MSSQGNSAIPLNVTELDEIIKKLPSFETYKEVDTTKDSTSYSDKCNDLGTTDDQFKKLCEKFMKNIEKLKEHENNLTKLKVHSSSLGYWIIDELRKYFTDNDKNIDRGLIDKLIIELNKISHESISKRLFFNSNFDFNLSREEKFLHDYFKNYNTIVSCKDKNCADYYKYVSYIEEIYYKHREDCLGNVCDYFNFHDKYDPENLLSKLKGLIQGFNKEKENKGSWLGTEGEVSKDSKQKPRMVIKYMLCTKIFDKDKDIHGYYCEDPAYRHNSDRARFIKNIKKKQETSEIEVNDPLNSTDDSRCKKTSEKGQKTRIHCESLVPLKQVKGGPLTKKDEKVENLEGKPENSPVSTTQTVQFVNSNVNFEEYEDRDNFVPRVRFYSLNRELPYFEIKSDNTAEKRSPKLPTSKVVTLFPEFVDEDRENYKDKDIPKCEIYTRVRGKLACKKTIDGNYNEKSASSGYPVNSSGEDEIEKMDELESSSAPDGFFSILRSSKFRTGTMTFLTFGFTPLGDWLSRKLFKKKKVNNYIYEEPMPKQEERPSRPPNGSQKSKRIRIAYQSN</sequence>
<feature type="region of interest" description="Disordered" evidence="1">
    <location>
        <begin position="290"/>
        <end position="312"/>
    </location>
</feature>
<protein>
    <submittedName>
        <fullName evidence="2">VIR protein</fullName>
    </submittedName>
</protein>
<feature type="compositionally biased region" description="Basic and acidic residues" evidence="1">
    <location>
        <begin position="301"/>
        <end position="312"/>
    </location>
</feature>
<dbReference type="EMBL" id="LT615251">
    <property type="protein sequence ID" value="SCO69575.1"/>
    <property type="molecule type" value="Genomic_DNA"/>
</dbReference>
<reference evidence="2 3" key="1">
    <citation type="submission" date="2016-07" db="EMBL/GenBank/DDBJ databases">
        <authorList>
            <consortium name="Pathogen Informatics"/>
        </authorList>
    </citation>
    <scope>NUCLEOTIDE SEQUENCE [LARGE SCALE GENOMIC DNA]</scope>
</reference>
<name>A0A1G4H3Z7_PLAVI</name>
<dbReference type="InterPro" id="IPR008780">
    <property type="entry name" value="Plasmodium_Vir"/>
</dbReference>
<organism evidence="2 3">
    <name type="scientific">Plasmodium vivax</name>
    <name type="common">malaria parasite P. vivax</name>
    <dbReference type="NCBI Taxonomy" id="5855"/>
    <lineage>
        <taxon>Eukaryota</taxon>
        <taxon>Sar</taxon>
        <taxon>Alveolata</taxon>
        <taxon>Apicomplexa</taxon>
        <taxon>Aconoidasida</taxon>
        <taxon>Haemosporida</taxon>
        <taxon>Plasmodiidae</taxon>
        <taxon>Plasmodium</taxon>
        <taxon>Plasmodium (Plasmodium)</taxon>
    </lineage>
</organism>
<accession>A0A1G4H3Z7</accession>
<feature type="region of interest" description="Disordered" evidence="1">
    <location>
        <begin position="533"/>
        <end position="563"/>
    </location>
</feature>
<gene>
    <name evidence="2" type="ORF">PVT01_130052200</name>
</gene>
<dbReference type="Pfam" id="PF05795">
    <property type="entry name" value="Plasmodium_Vir"/>
    <property type="match status" value="1"/>
</dbReference>
<dbReference type="Proteomes" id="UP000196402">
    <property type="component" value="Chromosome 13"/>
</dbReference>
<evidence type="ECO:0000313" key="3">
    <source>
        <dbReference type="Proteomes" id="UP000196402"/>
    </source>
</evidence>
<evidence type="ECO:0000313" key="2">
    <source>
        <dbReference type="EMBL" id="SCO69575.1"/>
    </source>
</evidence>
<dbReference type="VEuPathDB" id="PlasmoDB:PVW1_130053900"/>
<feature type="compositionally biased region" description="Basic and acidic residues" evidence="1">
    <location>
        <begin position="535"/>
        <end position="544"/>
    </location>
</feature>
<dbReference type="VEuPathDB" id="PlasmoDB:PVPAM_130062400"/>
<proteinExistence type="predicted"/>
<evidence type="ECO:0000256" key="1">
    <source>
        <dbReference type="SAM" id="MobiDB-lite"/>
    </source>
</evidence>
<dbReference type="VEuPathDB" id="PlasmoDB:PVX_097530"/>
<dbReference type="AlphaFoldDB" id="A0A1G4H3Z7"/>